<dbReference type="InterPro" id="IPR000825">
    <property type="entry name" value="SUF_FeS_clus_asmbl_SufBD_core"/>
</dbReference>
<dbReference type="AlphaFoldDB" id="A0A2T3KJD1"/>
<protein>
    <submittedName>
        <fullName evidence="4">Fe-S cluster assembly protein SufB</fullName>
    </submittedName>
</protein>
<evidence type="ECO:0000259" key="3">
    <source>
        <dbReference type="Pfam" id="PF19295"/>
    </source>
</evidence>
<feature type="domain" description="SUF system FeS cluster assembly SufBD core" evidence="2">
    <location>
        <begin position="216"/>
        <end position="458"/>
    </location>
</feature>
<dbReference type="GO" id="GO:0016226">
    <property type="term" value="P:iron-sulfur cluster assembly"/>
    <property type="evidence" value="ECO:0007669"/>
    <property type="project" value="InterPro"/>
</dbReference>
<evidence type="ECO:0000313" key="5">
    <source>
        <dbReference type="Proteomes" id="UP000241426"/>
    </source>
</evidence>
<feature type="domain" description="SUF system FeS cluster assembly SufBD N-terminal" evidence="3">
    <location>
        <begin position="143"/>
        <end position="210"/>
    </location>
</feature>
<evidence type="ECO:0000313" key="4">
    <source>
        <dbReference type="EMBL" id="PSU99571.1"/>
    </source>
</evidence>
<dbReference type="EMBL" id="PYNF01000005">
    <property type="protein sequence ID" value="PSU99571.1"/>
    <property type="molecule type" value="Genomic_DNA"/>
</dbReference>
<comment type="similarity">
    <text evidence="1">Belongs to the iron-sulfur cluster assembly SufBD family.</text>
</comment>
<dbReference type="InterPro" id="IPR045595">
    <property type="entry name" value="SufBD_N"/>
</dbReference>
<dbReference type="PANTHER" id="PTHR30508:SF1">
    <property type="entry name" value="UPF0051 PROTEIN ABCI8, CHLOROPLASTIC-RELATED"/>
    <property type="match status" value="1"/>
</dbReference>
<dbReference type="InterPro" id="IPR037284">
    <property type="entry name" value="SUF_FeS_clus_asmbl_SufBD_sf"/>
</dbReference>
<dbReference type="NCBIfam" id="NF008773">
    <property type="entry name" value="PRK11814.1"/>
    <property type="match status" value="1"/>
</dbReference>
<dbReference type="SUPFAM" id="SSF101960">
    <property type="entry name" value="Stabilizer of iron transporter SufD"/>
    <property type="match status" value="1"/>
</dbReference>
<dbReference type="NCBIfam" id="TIGR01980">
    <property type="entry name" value="sufB"/>
    <property type="match status" value="1"/>
</dbReference>
<dbReference type="Proteomes" id="UP000241426">
    <property type="component" value="Unassembled WGS sequence"/>
</dbReference>
<evidence type="ECO:0000259" key="2">
    <source>
        <dbReference type="Pfam" id="PF01458"/>
    </source>
</evidence>
<organism evidence="4 5">
    <name type="scientific">Photobacterium kishitanii</name>
    <dbReference type="NCBI Taxonomy" id="318456"/>
    <lineage>
        <taxon>Bacteria</taxon>
        <taxon>Pseudomonadati</taxon>
        <taxon>Pseudomonadota</taxon>
        <taxon>Gammaproteobacteria</taxon>
        <taxon>Vibrionales</taxon>
        <taxon>Vibrionaceae</taxon>
        <taxon>Photobacterium</taxon>
    </lineage>
</organism>
<dbReference type="RefSeq" id="WP_107289462.1">
    <property type="nucleotide sequence ID" value="NZ_PYNF01000005.1"/>
</dbReference>
<proteinExistence type="inferred from homology"/>
<accession>A0A2T3KJD1</accession>
<evidence type="ECO:0000256" key="1">
    <source>
        <dbReference type="ARBA" id="ARBA00043967"/>
    </source>
</evidence>
<dbReference type="InterPro" id="IPR055346">
    <property type="entry name" value="Fe-S_cluster_assembly_SufBD"/>
</dbReference>
<comment type="caution">
    <text evidence="4">The sequence shown here is derived from an EMBL/GenBank/DDBJ whole genome shotgun (WGS) entry which is preliminary data.</text>
</comment>
<dbReference type="Pfam" id="PF19295">
    <property type="entry name" value="SufBD_N"/>
    <property type="match status" value="1"/>
</dbReference>
<reference evidence="4 5" key="1">
    <citation type="submission" date="2018-01" db="EMBL/GenBank/DDBJ databases">
        <title>Whole genome sequencing of Histamine producing bacteria.</title>
        <authorList>
            <person name="Butler K."/>
        </authorList>
    </citation>
    <scope>NUCLEOTIDE SEQUENCE [LARGE SCALE GENOMIC DNA]</scope>
    <source>
        <strain evidence="4 5">FS-7.2</strain>
    </source>
</reference>
<sequence length="487" mass="53706">MNSPEIQQDIDVALNHKGYKEGFYTDIASDTLEKGIDEDVIRAISARRDEPEWMLAFRLNAFKQWQTMTEPHWLKATYPELDYQDYSYYSAPSCSQCNDDNQQDSDNDFLTKEVADAFEQLGVPVHEGSGIAVDAIFDSVSVATTYHQELSEFGIIFCSFSDAIKQYPQLVQRYLGTVVPAKDNFFAALNAAVASDGTFIYVPPGVRCPRELSTYFRINQAKTGQFERTILVADQGAYISYIEGCSAPVRDTYQLHAAVVEVIIHQDAEVKYSTVQNWFAGEEGTAGGILNFVTKRAVCEGANSKMSWTQSETGSAITWKYPSVILKGDNSVGEFFSVALTNGSQKADTGTKMIHIGKNTKSTIISKGISAGKSDNTYRGLVKILATAEGARNYTQCDSMLIGDQCGAHTFPTVEVNNPTVQIEHEATTSRIGEDQLFYCVQRGISEDDAISMIVNGFCKDVFSELPLEFAVDAQKLLAISLEHSVG</sequence>
<dbReference type="PANTHER" id="PTHR30508">
    <property type="entry name" value="FES CLUSTER ASSEMBLY PROTEIN SUF"/>
    <property type="match status" value="1"/>
</dbReference>
<gene>
    <name evidence="4" type="ORF">C9J27_07980</name>
</gene>
<name>A0A2T3KJD1_9GAMM</name>
<dbReference type="InterPro" id="IPR010231">
    <property type="entry name" value="SUF_FeS_clus_asmbl_SufB"/>
</dbReference>
<dbReference type="Pfam" id="PF01458">
    <property type="entry name" value="SUFBD_core"/>
    <property type="match status" value="1"/>
</dbReference>